<reference evidence="2 3" key="1">
    <citation type="submission" date="2024-09" db="EMBL/GenBank/DDBJ databases">
        <title>Chromosome-scale assembly of Riccia sorocarpa.</title>
        <authorList>
            <person name="Paukszto L."/>
        </authorList>
    </citation>
    <scope>NUCLEOTIDE SEQUENCE [LARGE SCALE GENOMIC DNA]</scope>
    <source>
        <strain evidence="2">LP-2024</strain>
        <tissue evidence="2">Aerial parts of the thallus</tissue>
    </source>
</reference>
<dbReference type="AlphaFoldDB" id="A0ABD3I7A9"/>
<keyword evidence="3" id="KW-1185">Reference proteome</keyword>
<gene>
    <name evidence="2" type="ORF">R1sor_017465</name>
</gene>
<evidence type="ECO:0000313" key="2">
    <source>
        <dbReference type="EMBL" id="KAL3699443.1"/>
    </source>
</evidence>
<keyword evidence="1" id="KW-0175">Coiled coil</keyword>
<feature type="coiled-coil region" evidence="1">
    <location>
        <begin position="23"/>
        <end position="65"/>
    </location>
</feature>
<accession>A0ABD3I7A9</accession>
<proteinExistence type="predicted"/>
<protein>
    <submittedName>
        <fullName evidence="2">Uncharacterized protein</fullName>
    </submittedName>
</protein>
<dbReference type="EMBL" id="JBJQOH010000001">
    <property type="protein sequence ID" value="KAL3699443.1"/>
    <property type="molecule type" value="Genomic_DNA"/>
</dbReference>
<sequence length="99" mass="12124">MGKPHPWARDGEKGWSSAVGGFRKLLREEMEEWEKRRPDKRELEKRVMEERNKAQQQQSREATKRFYKELYTVEEDSEEVQEKRRKLLTLVDRWLSEDN</sequence>
<organism evidence="2 3">
    <name type="scientific">Riccia sorocarpa</name>
    <dbReference type="NCBI Taxonomy" id="122646"/>
    <lineage>
        <taxon>Eukaryota</taxon>
        <taxon>Viridiplantae</taxon>
        <taxon>Streptophyta</taxon>
        <taxon>Embryophyta</taxon>
        <taxon>Marchantiophyta</taxon>
        <taxon>Marchantiopsida</taxon>
        <taxon>Marchantiidae</taxon>
        <taxon>Marchantiales</taxon>
        <taxon>Ricciaceae</taxon>
        <taxon>Riccia</taxon>
    </lineage>
</organism>
<evidence type="ECO:0000256" key="1">
    <source>
        <dbReference type="SAM" id="Coils"/>
    </source>
</evidence>
<name>A0ABD3I7A9_9MARC</name>
<comment type="caution">
    <text evidence="2">The sequence shown here is derived from an EMBL/GenBank/DDBJ whole genome shotgun (WGS) entry which is preliminary data.</text>
</comment>
<dbReference type="Proteomes" id="UP001633002">
    <property type="component" value="Unassembled WGS sequence"/>
</dbReference>
<evidence type="ECO:0000313" key="3">
    <source>
        <dbReference type="Proteomes" id="UP001633002"/>
    </source>
</evidence>